<dbReference type="KEGG" id="rsn:RSPO_c01762"/>
<dbReference type="Pfam" id="PF08898">
    <property type="entry name" value="DUF1843"/>
    <property type="match status" value="1"/>
</dbReference>
<dbReference type="InterPro" id="IPR014994">
    <property type="entry name" value="DUF1843"/>
</dbReference>
<organism evidence="2 3">
    <name type="scientific">Ralstonia solanacearum (strain Po82)</name>
    <dbReference type="NCBI Taxonomy" id="1031711"/>
    <lineage>
        <taxon>Bacteria</taxon>
        <taxon>Pseudomonadati</taxon>
        <taxon>Pseudomonadota</taxon>
        <taxon>Betaproteobacteria</taxon>
        <taxon>Burkholderiales</taxon>
        <taxon>Burkholderiaceae</taxon>
        <taxon>Ralstonia</taxon>
        <taxon>Ralstonia solanacearum species complex</taxon>
    </lineage>
</organism>
<dbReference type="AlphaFoldDB" id="F6G1J2"/>
<reference evidence="2 3" key="1">
    <citation type="journal article" date="2011" name="J. Bacteriol.">
        <title>Complete genome sequence of the plant pathogen Ralstonia solanacearum strain Po82.</title>
        <authorList>
            <person name="Xu J."/>
            <person name="Zheng H.J."/>
            <person name="Liu L."/>
            <person name="Pan Z.C."/>
            <person name="Prior P."/>
            <person name="Tang B."/>
            <person name="Xu J.S."/>
            <person name="Zhang H."/>
            <person name="Tian Q."/>
            <person name="Zhang L.Q."/>
            <person name="Feng J."/>
        </authorList>
    </citation>
    <scope>NUCLEOTIDE SEQUENCE [LARGE SCALE GENOMIC DNA]</scope>
    <source>
        <strain evidence="2 3">Po82</strain>
    </source>
</reference>
<dbReference type="PATRIC" id="fig|1031711.3.peg.1713"/>
<evidence type="ECO:0000259" key="1">
    <source>
        <dbReference type="Pfam" id="PF08898"/>
    </source>
</evidence>
<proteinExistence type="predicted"/>
<gene>
    <name evidence="2" type="ordered locus">RSPO_c01762</name>
</gene>
<dbReference type="EMBL" id="CP002819">
    <property type="protein sequence ID" value="AEG69062.1"/>
    <property type="molecule type" value="Genomic_DNA"/>
</dbReference>
<evidence type="ECO:0000313" key="2">
    <source>
        <dbReference type="EMBL" id="AEG69062.1"/>
    </source>
</evidence>
<dbReference type="HOGENOM" id="CLU_182281_0_0_4"/>
<evidence type="ECO:0000313" key="3">
    <source>
        <dbReference type="Proteomes" id="UP000007953"/>
    </source>
</evidence>
<feature type="domain" description="DUF1843" evidence="1">
    <location>
        <begin position="46"/>
        <end position="97"/>
    </location>
</feature>
<accession>F6G1J2</accession>
<name>F6G1J2_RALS8</name>
<dbReference type="Proteomes" id="UP000007953">
    <property type="component" value="Chromosome"/>
</dbReference>
<dbReference type="eggNOG" id="ENOG5033CSP">
    <property type="taxonomic scope" value="Bacteria"/>
</dbReference>
<sequence>MKAVLKARIPISQGDGACEGLAFAINDDLNERGQAMSKESRPTIIPPYGVAIHDAIIGGDLKKMKTLLSQAETVLGEQGDLRTAVELLRLEIAKAERG</sequence>
<protein>
    <recommendedName>
        <fullName evidence="1">DUF1843 domain-containing protein</fullName>
    </recommendedName>
</protein>